<keyword evidence="1" id="KW-0479">Metal-binding</keyword>
<dbReference type="PROSITE" id="PS01358">
    <property type="entry name" value="ZF_RANBP2_1"/>
    <property type="match status" value="5"/>
</dbReference>
<evidence type="ECO:0000256" key="2">
    <source>
        <dbReference type="ARBA" id="ARBA00022771"/>
    </source>
</evidence>
<dbReference type="GO" id="GO:0008270">
    <property type="term" value="F:zinc ion binding"/>
    <property type="evidence" value="ECO:0007669"/>
    <property type="project" value="UniProtKB-KW"/>
</dbReference>
<feature type="domain" description="RanBP2-type" evidence="6">
    <location>
        <begin position="515"/>
        <end position="546"/>
    </location>
</feature>
<evidence type="ECO:0000259" key="7">
    <source>
        <dbReference type="PROSITE" id="PS50235"/>
    </source>
</evidence>
<dbReference type="AlphaFoldDB" id="A0A1R2CCE7"/>
<evidence type="ECO:0000313" key="9">
    <source>
        <dbReference type="Proteomes" id="UP000187209"/>
    </source>
</evidence>
<evidence type="ECO:0000256" key="1">
    <source>
        <dbReference type="ARBA" id="ARBA00022723"/>
    </source>
</evidence>
<name>A0A1R2CCE7_9CILI</name>
<sequence>MQTQSFKLEEIQIKKTSEKYDYFLESVVCLLFGCSEFQKSFSQSIQEHHNCYPNCIPCTLANVYNSVMTSKYLDVTNLKLRLSSLYKGKNIFQSNQPTDAMECLNAILNAFHCKKIGDKSDGLNEESLDQDCESTCVAHSLFSLGVLENYTCECRNKFQTEWDYSNYCQYFNIAEILVQANFDYSNDLLTVPLFKLKNYKNESNSKLYKSMMLNLNKKLSNAEANICDKENCTKKKSKIVFSLQNPPSIYIMNIIWESDDAGHLDSFISTISITESITMKNIYGNSTDDPYNLRGILFFGRNHYEYALRTEDFWAFKGLGEECGWLELLKEITIMNYHPVCLVYEKSQQKYQFSIEKSELLEIEKLACECDHYENKVHEEYYNELTNDCSGLFNDRKSKNPSKEIVQNNQGRLTNNVIESEPKSIISIAVNKRNTIKSKAKEDREIIITKNSRYDKALYEESSMSYASQSSEKSPDTMSNPEGKNISLKNKTWKCSCGSENSETWDVCIKCQSLKPGLEGWVCKICTTINPNMKLKCESCFSARDTITKNQEDYWVCNSCNSFNPGSRNLCSQCRKKKPEQENIISKLPEVESKKVESNFDWVCKKCSNGNNNYSVNCAFCRASKPIEEDKSDGWTCEKCKTKNQMASKYCDKCYEYKPVIKDPPPDQNASWKCSKCSTNNSAISVKCSLCLAVKTQVSNNWVCANCSKLNPNTITICGTCKARKDAPKNQCSQCGVQIELTKIMCDNCSHPAISEVWTCKLCSIQNTTEICRRCSYNKSIAAAKISDQKVVQPRPPSIICITCKNPATILICPGCTKPTNLGNACMNCGKSLASANICSNCEPRVQTTPAKAIEKTKKCKNCRSDNKLPAQRCFKCKRAL</sequence>
<dbReference type="Gene3D" id="3.90.70.10">
    <property type="entry name" value="Cysteine proteinases"/>
    <property type="match status" value="1"/>
</dbReference>
<feature type="domain" description="USP" evidence="7">
    <location>
        <begin position="11"/>
        <end position="347"/>
    </location>
</feature>
<dbReference type="OrthoDB" id="261960at2759"/>
<keyword evidence="3" id="KW-0862">Zinc</keyword>
<dbReference type="SUPFAM" id="SSF54001">
    <property type="entry name" value="Cysteine proteinases"/>
    <property type="match status" value="1"/>
</dbReference>
<evidence type="ECO:0000259" key="6">
    <source>
        <dbReference type="PROSITE" id="PS50199"/>
    </source>
</evidence>
<keyword evidence="2 4" id="KW-0863">Zinc-finger</keyword>
<gene>
    <name evidence="8" type="ORF">SteCoe_11762</name>
</gene>
<dbReference type="InterPro" id="IPR028889">
    <property type="entry name" value="USP"/>
</dbReference>
<evidence type="ECO:0008006" key="10">
    <source>
        <dbReference type="Google" id="ProtNLM"/>
    </source>
</evidence>
<feature type="compositionally biased region" description="Polar residues" evidence="5">
    <location>
        <begin position="476"/>
        <end position="485"/>
    </location>
</feature>
<comment type="caution">
    <text evidence="8">The sequence shown here is derived from an EMBL/GenBank/DDBJ whole genome shotgun (WGS) entry which is preliminary data.</text>
</comment>
<dbReference type="Proteomes" id="UP000187209">
    <property type="component" value="Unassembled WGS sequence"/>
</dbReference>
<dbReference type="EMBL" id="MPUH01000198">
    <property type="protein sequence ID" value="OMJ86677.1"/>
    <property type="molecule type" value="Genomic_DNA"/>
</dbReference>
<protein>
    <recommendedName>
        <fullName evidence="10">RanBP2-type domain-containing protein</fullName>
    </recommendedName>
</protein>
<dbReference type="InterPro" id="IPR038765">
    <property type="entry name" value="Papain-like_cys_pep_sf"/>
</dbReference>
<organism evidence="8 9">
    <name type="scientific">Stentor coeruleus</name>
    <dbReference type="NCBI Taxonomy" id="5963"/>
    <lineage>
        <taxon>Eukaryota</taxon>
        <taxon>Sar</taxon>
        <taxon>Alveolata</taxon>
        <taxon>Ciliophora</taxon>
        <taxon>Postciliodesmatophora</taxon>
        <taxon>Heterotrichea</taxon>
        <taxon>Heterotrichida</taxon>
        <taxon>Stentoridae</taxon>
        <taxon>Stentor</taxon>
    </lineage>
</organism>
<dbReference type="PROSITE" id="PS50199">
    <property type="entry name" value="ZF_RANBP2_2"/>
    <property type="match status" value="5"/>
</dbReference>
<feature type="region of interest" description="Disordered" evidence="5">
    <location>
        <begin position="465"/>
        <end position="485"/>
    </location>
</feature>
<feature type="domain" description="RanBP2-type" evidence="6">
    <location>
        <begin position="631"/>
        <end position="660"/>
    </location>
</feature>
<evidence type="ECO:0000256" key="4">
    <source>
        <dbReference type="PROSITE-ProRule" id="PRU00322"/>
    </source>
</evidence>
<dbReference type="InterPro" id="IPR001876">
    <property type="entry name" value="Znf_RanBP2"/>
</dbReference>
<feature type="domain" description="RanBP2-type" evidence="6">
    <location>
        <begin position="668"/>
        <end position="697"/>
    </location>
</feature>
<reference evidence="8 9" key="1">
    <citation type="submission" date="2016-11" db="EMBL/GenBank/DDBJ databases">
        <title>The macronuclear genome of Stentor coeruleus: a giant cell with tiny introns.</title>
        <authorList>
            <person name="Slabodnick M."/>
            <person name="Ruby J.G."/>
            <person name="Reiff S.B."/>
            <person name="Swart E.C."/>
            <person name="Gosai S."/>
            <person name="Prabakaran S."/>
            <person name="Witkowska E."/>
            <person name="Larue G.E."/>
            <person name="Fisher S."/>
            <person name="Freeman R.M."/>
            <person name="Gunawardena J."/>
            <person name="Chu W."/>
            <person name="Stover N.A."/>
            <person name="Gregory B.D."/>
            <person name="Nowacki M."/>
            <person name="Derisi J."/>
            <person name="Roy S.W."/>
            <person name="Marshall W.F."/>
            <person name="Sood P."/>
        </authorList>
    </citation>
    <scope>NUCLEOTIDE SEQUENCE [LARGE SCALE GENOMIC DNA]</scope>
    <source>
        <strain evidence="8">WM001</strain>
    </source>
</reference>
<feature type="domain" description="RanBP2-type" evidence="6">
    <location>
        <begin position="551"/>
        <end position="580"/>
    </location>
</feature>
<evidence type="ECO:0000313" key="8">
    <source>
        <dbReference type="EMBL" id="OMJ86677.1"/>
    </source>
</evidence>
<proteinExistence type="predicted"/>
<evidence type="ECO:0000256" key="3">
    <source>
        <dbReference type="ARBA" id="ARBA00022833"/>
    </source>
</evidence>
<dbReference type="SMART" id="SM00547">
    <property type="entry name" value="ZnF_RBZ"/>
    <property type="match status" value="8"/>
</dbReference>
<feature type="domain" description="RanBP2-type" evidence="6">
    <location>
        <begin position="597"/>
        <end position="627"/>
    </location>
</feature>
<evidence type="ECO:0000256" key="5">
    <source>
        <dbReference type="SAM" id="MobiDB-lite"/>
    </source>
</evidence>
<keyword evidence="9" id="KW-1185">Reference proteome</keyword>
<accession>A0A1R2CCE7</accession>
<dbReference type="PROSITE" id="PS50235">
    <property type="entry name" value="USP_3"/>
    <property type="match status" value="1"/>
</dbReference>